<dbReference type="Proteomes" id="UP000236723">
    <property type="component" value="Unassembled WGS sequence"/>
</dbReference>
<protein>
    <submittedName>
        <fullName evidence="6">Sugar lactone lactonase YvrE</fullName>
    </submittedName>
</protein>
<keyword evidence="4" id="KW-0479">Metal-binding</keyword>
<comment type="cofactor">
    <cofactor evidence="4">
        <name>Zn(2+)</name>
        <dbReference type="ChEBI" id="CHEBI:29105"/>
    </cofactor>
    <text evidence="4">Binds 1 divalent metal cation per subunit.</text>
</comment>
<dbReference type="InterPro" id="IPR011042">
    <property type="entry name" value="6-blade_b-propeller_TolB-like"/>
</dbReference>
<feature type="domain" description="SMP-30/Gluconolactonase/LRE-like region" evidence="5">
    <location>
        <begin position="15"/>
        <end position="265"/>
    </location>
</feature>
<gene>
    <name evidence="6" type="ORF">SAMN04489712_13519</name>
</gene>
<dbReference type="PRINTS" id="PR01790">
    <property type="entry name" value="SMP30FAMILY"/>
</dbReference>
<evidence type="ECO:0000259" key="5">
    <source>
        <dbReference type="Pfam" id="PF08450"/>
    </source>
</evidence>
<dbReference type="PANTHER" id="PTHR47572:SF4">
    <property type="entry name" value="LACTONASE DRP35"/>
    <property type="match status" value="1"/>
</dbReference>
<dbReference type="SUPFAM" id="SSF63829">
    <property type="entry name" value="Calcium-dependent phosphotriesterase"/>
    <property type="match status" value="1"/>
</dbReference>
<dbReference type="InterPro" id="IPR013658">
    <property type="entry name" value="SGL"/>
</dbReference>
<dbReference type="PANTHER" id="PTHR47572">
    <property type="entry name" value="LIPOPROTEIN-RELATED"/>
    <property type="match status" value="1"/>
</dbReference>
<dbReference type="InterPro" id="IPR051262">
    <property type="entry name" value="SMP-30/CGR1_Lactonase"/>
</dbReference>
<evidence type="ECO:0000256" key="3">
    <source>
        <dbReference type="PIRSR" id="PIRSR605511-1"/>
    </source>
</evidence>
<proteinExistence type="inferred from homology"/>
<evidence type="ECO:0000313" key="7">
    <source>
        <dbReference type="Proteomes" id="UP000236723"/>
    </source>
</evidence>
<evidence type="ECO:0000256" key="2">
    <source>
        <dbReference type="ARBA" id="ARBA00022801"/>
    </source>
</evidence>
<name>A0A1H6E6D9_9ACTN</name>
<feature type="binding site" evidence="4">
    <location>
        <position position="109"/>
    </location>
    <ligand>
        <name>substrate</name>
    </ligand>
</feature>
<feature type="binding site" evidence="4">
    <location>
        <position position="207"/>
    </location>
    <ligand>
        <name>a divalent metal cation</name>
        <dbReference type="ChEBI" id="CHEBI:60240"/>
    </ligand>
</feature>
<dbReference type="Pfam" id="PF08450">
    <property type="entry name" value="SGL"/>
    <property type="match status" value="1"/>
</dbReference>
<keyword evidence="2" id="KW-0378">Hydrolase</keyword>
<dbReference type="GO" id="GO:0016787">
    <property type="term" value="F:hydrolase activity"/>
    <property type="evidence" value="ECO:0007669"/>
    <property type="project" value="UniProtKB-KW"/>
</dbReference>
<dbReference type="Gene3D" id="2.120.10.30">
    <property type="entry name" value="TolB, C-terminal domain"/>
    <property type="match status" value="1"/>
</dbReference>
<dbReference type="RefSeq" id="WP_103944522.1">
    <property type="nucleotide sequence ID" value="NZ_FNVO01000035.1"/>
</dbReference>
<keyword evidence="4" id="KW-0862">Zinc</keyword>
<evidence type="ECO:0000313" key="6">
    <source>
        <dbReference type="EMBL" id="SEG92749.1"/>
    </source>
</evidence>
<accession>A0A1H6E6D9</accession>
<feature type="binding site" evidence="4">
    <location>
        <position position="161"/>
    </location>
    <ligand>
        <name>a divalent metal cation</name>
        <dbReference type="ChEBI" id="CHEBI:60240"/>
    </ligand>
</feature>
<dbReference type="EMBL" id="FNVO01000035">
    <property type="protein sequence ID" value="SEG92749.1"/>
    <property type="molecule type" value="Genomic_DNA"/>
</dbReference>
<evidence type="ECO:0000256" key="1">
    <source>
        <dbReference type="ARBA" id="ARBA00008853"/>
    </source>
</evidence>
<dbReference type="AlphaFoldDB" id="A0A1H6E6D9"/>
<dbReference type="GO" id="GO:0046872">
    <property type="term" value="F:metal ion binding"/>
    <property type="evidence" value="ECO:0007669"/>
    <property type="project" value="UniProtKB-KW"/>
</dbReference>
<dbReference type="OrthoDB" id="2633250at2"/>
<dbReference type="InterPro" id="IPR005511">
    <property type="entry name" value="SMP-30"/>
</dbReference>
<feature type="active site" description="Proton donor/acceptor" evidence="3">
    <location>
        <position position="207"/>
    </location>
</feature>
<sequence length="299" mass="31558">MFEATAERIATGFSWTECPRWHEGRLVFSDMYNRRILSLPPEGGTLETLVDLSERTGLDGADIVTVGTGFLPDGRLLVNSMFEKVVLVVDGGEVSVYADLRELAVGPINDMVVDAAGRAYVTQLGFNLWAQETPAPSPIIIVEPDGSPRIATEGGELMGANGIAISADGSTLVTAEAFANKITAFDLNADGSLSGRRTFAELDELPDGLCLDADGAVWVAQPPAFRALRIVEGGEVTEQVTVPAAEAGSSTACGLGGPDRKTLYLCCGFEVFDWEASRKGAQGSIWAAQVEVSGGTTRP</sequence>
<evidence type="ECO:0000256" key="4">
    <source>
        <dbReference type="PIRSR" id="PIRSR605511-2"/>
    </source>
</evidence>
<reference evidence="7" key="1">
    <citation type="submission" date="2016-10" db="EMBL/GenBank/DDBJ databases">
        <authorList>
            <person name="Varghese N."/>
            <person name="Submissions S."/>
        </authorList>
    </citation>
    <scope>NUCLEOTIDE SEQUENCE [LARGE SCALE GENOMIC DNA]</scope>
    <source>
        <strain evidence="7">DSM 43163</strain>
    </source>
</reference>
<organism evidence="6 7">
    <name type="scientific">Thermomonospora echinospora</name>
    <dbReference type="NCBI Taxonomy" id="1992"/>
    <lineage>
        <taxon>Bacteria</taxon>
        <taxon>Bacillati</taxon>
        <taxon>Actinomycetota</taxon>
        <taxon>Actinomycetes</taxon>
        <taxon>Streptosporangiales</taxon>
        <taxon>Thermomonosporaceae</taxon>
        <taxon>Thermomonospora</taxon>
    </lineage>
</organism>
<keyword evidence="7" id="KW-1185">Reference proteome</keyword>
<comment type="similarity">
    <text evidence="1">Belongs to the SMP-30/CGR1 family.</text>
</comment>